<dbReference type="OrthoDB" id="1738325at2759"/>
<dbReference type="SUPFAM" id="SSF50249">
    <property type="entry name" value="Nucleic acid-binding proteins"/>
    <property type="match status" value="1"/>
</dbReference>
<comment type="similarity">
    <text evidence="1">Belongs to the EIF1AD family.</text>
</comment>
<dbReference type="SMART" id="SM00652">
    <property type="entry name" value="eIF1a"/>
    <property type="match status" value="1"/>
</dbReference>
<gene>
    <name evidence="5" type="ORF">BBAD15_g5572</name>
</gene>
<evidence type="ECO:0000256" key="3">
    <source>
        <dbReference type="SAM" id="MobiDB-lite"/>
    </source>
</evidence>
<dbReference type="GO" id="GO:0003723">
    <property type="term" value="F:RNA binding"/>
    <property type="evidence" value="ECO:0007669"/>
    <property type="project" value="UniProtKB-KW"/>
</dbReference>
<dbReference type="InterPro" id="IPR006196">
    <property type="entry name" value="RNA-binding_domain_S1_IF1"/>
</dbReference>
<evidence type="ECO:0000313" key="5">
    <source>
        <dbReference type="EMBL" id="KGQ09088.1"/>
    </source>
</evidence>
<dbReference type="AlphaFoldDB" id="A0A0A2VNA2"/>
<dbReference type="InterPro" id="IPR001253">
    <property type="entry name" value="TIF_eIF-1A"/>
</dbReference>
<dbReference type="InterPro" id="IPR039294">
    <property type="entry name" value="EIF1AD"/>
</dbReference>
<sequence>MGRPNRGVQAAADETLTPPDVLAANQTLVRVVKPESNNLFLCELPNDRKTLVLELAQRFRNTIWIKRGGFALAERYEDGATDTRAQGEIINIVRGEKEWRKMPYWPKEFAKAAYDQDDSEEESNVGKMPPSDSEDE</sequence>
<dbReference type="PANTHER" id="PTHR21641:SF0">
    <property type="entry name" value="RNA-BINDING PROTEIN EIF1AD-RELATED"/>
    <property type="match status" value="1"/>
</dbReference>
<dbReference type="eggNOG" id="KOG2925">
    <property type="taxonomic scope" value="Eukaryota"/>
</dbReference>
<dbReference type="HOGENOM" id="CLU_106477_4_0_1"/>
<reference evidence="5 6" key="1">
    <citation type="submission" date="2012-10" db="EMBL/GenBank/DDBJ databases">
        <title>Genome sequencing and analysis of entomopathogenic fungi Beauveria bassiana D1-5.</title>
        <authorList>
            <person name="Li Q."/>
            <person name="Wang L."/>
            <person name="Zhang Z."/>
            <person name="Wang Q."/>
            <person name="Ren J."/>
            <person name="Wang M."/>
            <person name="Xu W."/>
            <person name="Wang J."/>
            <person name="Lu Y."/>
            <person name="Du Q."/>
            <person name="Sun Z."/>
        </authorList>
    </citation>
    <scope>NUCLEOTIDE SEQUENCE [LARGE SCALE GENOMIC DNA]</scope>
    <source>
        <strain evidence="5 6">D1-5</strain>
    </source>
</reference>
<keyword evidence="2" id="KW-0694">RNA-binding</keyword>
<evidence type="ECO:0000259" key="4">
    <source>
        <dbReference type="Pfam" id="PF01176"/>
    </source>
</evidence>
<feature type="domain" description="S1-like" evidence="4">
    <location>
        <begin position="25"/>
        <end position="92"/>
    </location>
</feature>
<name>A0A0A2VNA2_BEABA</name>
<evidence type="ECO:0000256" key="2">
    <source>
        <dbReference type="ARBA" id="ARBA00022884"/>
    </source>
</evidence>
<dbReference type="InterPro" id="IPR012340">
    <property type="entry name" value="NA-bd_OB-fold"/>
</dbReference>
<dbReference type="PANTHER" id="PTHR21641">
    <property type="entry name" value="TRANSLATION INITIATION FACTOR-RELATED"/>
    <property type="match status" value="1"/>
</dbReference>
<protein>
    <submittedName>
        <fullName evidence="5">S1-like domain-containing protein</fullName>
    </submittedName>
</protein>
<comment type="caution">
    <text evidence="5">The sequence shown here is derived from an EMBL/GenBank/DDBJ whole genome shotgun (WGS) entry which is preliminary data.</text>
</comment>
<evidence type="ECO:0000313" key="6">
    <source>
        <dbReference type="Proteomes" id="UP000030106"/>
    </source>
</evidence>
<dbReference type="STRING" id="1245745.A0A0A2VNA2"/>
<evidence type="ECO:0000256" key="1">
    <source>
        <dbReference type="ARBA" id="ARBA00007340"/>
    </source>
</evidence>
<dbReference type="GO" id="GO:0003743">
    <property type="term" value="F:translation initiation factor activity"/>
    <property type="evidence" value="ECO:0007669"/>
    <property type="project" value="InterPro"/>
</dbReference>
<organism evidence="5 6">
    <name type="scientific">Beauveria bassiana D1-5</name>
    <dbReference type="NCBI Taxonomy" id="1245745"/>
    <lineage>
        <taxon>Eukaryota</taxon>
        <taxon>Fungi</taxon>
        <taxon>Dikarya</taxon>
        <taxon>Ascomycota</taxon>
        <taxon>Pezizomycotina</taxon>
        <taxon>Sordariomycetes</taxon>
        <taxon>Hypocreomycetidae</taxon>
        <taxon>Hypocreales</taxon>
        <taxon>Cordycipitaceae</taxon>
        <taxon>Beauveria</taxon>
    </lineage>
</organism>
<dbReference type="EMBL" id="ANFO01000503">
    <property type="protein sequence ID" value="KGQ09088.1"/>
    <property type="molecule type" value="Genomic_DNA"/>
</dbReference>
<dbReference type="GO" id="GO:0005634">
    <property type="term" value="C:nucleus"/>
    <property type="evidence" value="ECO:0007669"/>
    <property type="project" value="TreeGrafter"/>
</dbReference>
<dbReference type="Pfam" id="PF01176">
    <property type="entry name" value="eIF-1a"/>
    <property type="match status" value="1"/>
</dbReference>
<proteinExistence type="inferred from homology"/>
<feature type="region of interest" description="Disordered" evidence="3">
    <location>
        <begin position="112"/>
        <end position="136"/>
    </location>
</feature>
<dbReference type="Proteomes" id="UP000030106">
    <property type="component" value="Unassembled WGS sequence"/>
</dbReference>
<accession>A0A0A2VNA2</accession>
<dbReference type="Gene3D" id="2.40.50.140">
    <property type="entry name" value="Nucleic acid-binding proteins"/>
    <property type="match status" value="1"/>
</dbReference>